<dbReference type="Pfam" id="PF06985">
    <property type="entry name" value="HET"/>
    <property type="match status" value="2"/>
</dbReference>
<dbReference type="Proteomes" id="UP000624244">
    <property type="component" value="Unassembled WGS sequence"/>
</dbReference>
<dbReference type="SUPFAM" id="SSF50978">
    <property type="entry name" value="WD40 repeat-like"/>
    <property type="match status" value="2"/>
</dbReference>
<dbReference type="InterPro" id="IPR007111">
    <property type="entry name" value="NACHT_NTPase"/>
</dbReference>
<feature type="repeat" description="WD" evidence="3">
    <location>
        <begin position="893"/>
        <end position="934"/>
    </location>
</feature>
<evidence type="ECO:0000313" key="5">
    <source>
        <dbReference type="EMBL" id="KAF5844166.1"/>
    </source>
</evidence>
<feature type="repeat" description="WD" evidence="3">
    <location>
        <begin position="2145"/>
        <end position="2186"/>
    </location>
</feature>
<protein>
    <recommendedName>
        <fullName evidence="4">NACHT domain-containing protein</fullName>
    </recommendedName>
</protein>
<dbReference type="InterPro" id="IPR019775">
    <property type="entry name" value="WD40_repeat_CS"/>
</dbReference>
<dbReference type="InterPro" id="IPR001680">
    <property type="entry name" value="WD40_rpt"/>
</dbReference>
<dbReference type="PROSITE" id="PS50837">
    <property type="entry name" value="NACHT"/>
    <property type="match status" value="2"/>
</dbReference>
<dbReference type="InterPro" id="IPR027417">
    <property type="entry name" value="P-loop_NTPase"/>
</dbReference>
<feature type="repeat" description="WD" evidence="3">
    <location>
        <begin position="935"/>
        <end position="976"/>
    </location>
</feature>
<evidence type="ECO:0000256" key="3">
    <source>
        <dbReference type="PROSITE-ProRule" id="PRU00221"/>
    </source>
</evidence>
<evidence type="ECO:0000256" key="1">
    <source>
        <dbReference type="ARBA" id="ARBA00022574"/>
    </source>
</evidence>
<name>A0A8H5Z677_COCSA</name>
<feature type="domain" description="NACHT" evidence="4">
    <location>
        <begin position="1508"/>
        <end position="1729"/>
    </location>
</feature>
<accession>A0A8H5Z677</accession>
<feature type="repeat" description="WD" evidence="3">
    <location>
        <begin position="1019"/>
        <end position="1060"/>
    </location>
</feature>
<organism evidence="5 6">
    <name type="scientific">Cochliobolus sativus</name>
    <name type="common">Common root rot and spot blotch fungus</name>
    <name type="synonym">Bipolaris sorokiniana</name>
    <dbReference type="NCBI Taxonomy" id="45130"/>
    <lineage>
        <taxon>Eukaryota</taxon>
        <taxon>Fungi</taxon>
        <taxon>Dikarya</taxon>
        <taxon>Ascomycota</taxon>
        <taxon>Pezizomycotina</taxon>
        <taxon>Dothideomycetes</taxon>
        <taxon>Pleosporomycetidae</taxon>
        <taxon>Pleosporales</taxon>
        <taxon>Pleosporineae</taxon>
        <taxon>Pleosporaceae</taxon>
        <taxon>Bipolaris</taxon>
    </lineage>
</organism>
<dbReference type="InterPro" id="IPR010730">
    <property type="entry name" value="HET"/>
</dbReference>
<dbReference type="PANTHER" id="PTHR10622:SF13">
    <property type="entry name" value="NACHT DOMAIN-CONTAINING PROTEIN"/>
    <property type="match status" value="1"/>
</dbReference>
<evidence type="ECO:0000259" key="4">
    <source>
        <dbReference type="PROSITE" id="PS50837"/>
    </source>
</evidence>
<feature type="repeat" description="WD" evidence="3">
    <location>
        <begin position="2229"/>
        <end position="2263"/>
    </location>
</feature>
<dbReference type="InterPro" id="IPR036322">
    <property type="entry name" value="WD40_repeat_dom_sf"/>
</dbReference>
<dbReference type="CDD" id="cd00200">
    <property type="entry name" value="WD40"/>
    <property type="match status" value="2"/>
</dbReference>
<dbReference type="EMBL" id="WNKQ01000027">
    <property type="protein sequence ID" value="KAF5844166.1"/>
    <property type="molecule type" value="Genomic_DNA"/>
</dbReference>
<feature type="domain" description="NACHT" evidence="4">
    <location>
        <begin position="321"/>
        <end position="545"/>
    </location>
</feature>
<dbReference type="PROSITE" id="PS00678">
    <property type="entry name" value="WD_REPEATS_1"/>
    <property type="match status" value="10"/>
</dbReference>
<dbReference type="Gene3D" id="3.40.50.300">
    <property type="entry name" value="P-loop containing nucleotide triphosphate hydrolases"/>
    <property type="match status" value="2"/>
</dbReference>
<feature type="repeat" description="WD" evidence="3">
    <location>
        <begin position="2039"/>
        <end position="2080"/>
    </location>
</feature>
<dbReference type="Pfam" id="PF00400">
    <property type="entry name" value="WD40"/>
    <property type="match status" value="11"/>
</dbReference>
<feature type="repeat" description="WD" evidence="3">
    <location>
        <begin position="2081"/>
        <end position="2122"/>
    </location>
</feature>
<proteinExistence type="predicted"/>
<dbReference type="PROSITE" id="PS50294">
    <property type="entry name" value="WD_REPEATS_REGION"/>
    <property type="match status" value="11"/>
</dbReference>
<dbReference type="SMART" id="SM00320">
    <property type="entry name" value="WD40"/>
    <property type="match status" value="11"/>
</dbReference>
<evidence type="ECO:0000256" key="2">
    <source>
        <dbReference type="ARBA" id="ARBA00022737"/>
    </source>
</evidence>
<reference evidence="5" key="1">
    <citation type="submission" date="2019-11" db="EMBL/GenBank/DDBJ databases">
        <title>Bipolaris sorokiniana Genome sequencing.</title>
        <authorList>
            <person name="Wang H."/>
        </authorList>
    </citation>
    <scope>NUCLEOTIDE SEQUENCE</scope>
</reference>
<dbReference type="Pfam" id="PF24883">
    <property type="entry name" value="NPHP3_N"/>
    <property type="match status" value="2"/>
</dbReference>
<dbReference type="PROSITE" id="PS50231">
    <property type="entry name" value="RICIN_B_LECTIN"/>
    <property type="match status" value="1"/>
</dbReference>
<gene>
    <name evidence="5" type="ORF">GGP41_002267</name>
</gene>
<dbReference type="FunFam" id="3.40.50.300:FF:001638">
    <property type="entry name" value="NACHT and WD40 domain protein"/>
    <property type="match status" value="2"/>
</dbReference>
<feature type="repeat" description="WD" evidence="3">
    <location>
        <begin position="1061"/>
        <end position="1102"/>
    </location>
</feature>
<dbReference type="Pfam" id="PF22939">
    <property type="entry name" value="WHD_GPIID"/>
    <property type="match status" value="1"/>
</dbReference>
<feature type="repeat" description="WD" evidence="3">
    <location>
        <begin position="851"/>
        <end position="892"/>
    </location>
</feature>
<dbReference type="InterPro" id="IPR020472">
    <property type="entry name" value="WD40_PAC1"/>
</dbReference>
<evidence type="ECO:0000313" key="6">
    <source>
        <dbReference type="Proteomes" id="UP000624244"/>
    </source>
</evidence>
<comment type="caution">
    <text evidence="5">The sequence shown here is derived from an EMBL/GenBank/DDBJ whole genome shotgun (WGS) entry which is preliminary data.</text>
</comment>
<feature type="repeat" description="WD" evidence="3">
    <location>
        <begin position="977"/>
        <end position="1018"/>
    </location>
</feature>
<keyword evidence="1 3" id="KW-0853">WD repeat</keyword>
<feature type="repeat" description="WD" evidence="3">
    <location>
        <begin position="2187"/>
        <end position="2228"/>
    </location>
</feature>
<dbReference type="PRINTS" id="PR00320">
    <property type="entry name" value="GPROTEINBRPT"/>
</dbReference>
<dbReference type="InterPro" id="IPR056884">
    <property type="entry name" value="NPHP3-like_N"/>
</dbReference>
<dbReference type="PROSITE" id="PS50082">
    <property type="entry name" value="WD_REPEATS_2"/>
    <property type="match status" value="11"/>
</dbReference>
<dbReference type="Gene3D" id="2.130.10.10">
    <property type="entry name" value="YVTN repeat-like/Quinoprotein amine dehydrogenase"/>
    <property type="match status" value="6"/>
</dbReference>
<dbReference type="PANTHER" id="PTHR10622">
    <property type="entry name" value="HET DOMAIN-CONTAINING PROTEIN"/>
    <property type="match status" value="1"/>
</dbReference>
<dbReference type="InterPro" id="IPR054471">
    <property type="entry name" value="GPIID_WHD"/>
</dbReference>
<keyword evidence="2" id="KW-0677">Repeat</keyword>
<sequence>MSDIQTVSSRFVPATCPPTLHPYKAMRLLKYGEKEDLSIAEFNEDTKPPYAILSHRWGTEADEVTFEDVVGNTAKNKPGYAKIRLCGEQAQRDGLQHFWVDTCCINKANKAELSLAIQSMFRWYRDAARCYAYLSDVCLSSSEADKTSKAPAWETDFRRSEWFVRGWTLQELLAPSSVDFFTRGWEKLGDRRSLGHQVHEVTGIPHLALHGAALSQFSINERLRWGEYRHTTLPEDKAYSLLGIVDVDLAPCYGEGLDGAFRRLHDEIDKTKRCIQDLRDTDSRDDKKRIEDTKGGLLKDSYRWVLHNNSFRQWHEDPQSRLLWIKGDPGKGKTMLLCGIIDELQSSMPQSGLLSYFFCQATDRRINSATAVLRGLLYMLVSQQPSLVSHVRKKYDHADKNMFEDANAWVALAKIFTDVLQDPSLTTTYLIVDALDECVTDLPKLLDFIAKQSSASSRVKWIVSSRSWPEIEGRLEQTGHKLRLSLELNAASVSMAVQVFIDQRVSELAQQNKYDEPTKRAILEHLASNANDTFLWVSLVCQHLRATAKRNVLRKLKLFPPGLNALYERMMQQISKIDDAELCKQVLAVVTLVYRPITLEELVTLVEPLEDVADDLELQDIISLCGSFLTLREQTVYFVHQSAKDFLLTEAAQDVFPAGLEAAHQAIFARSLQIMSTTLRRDMYSLKALGTPINDIKMPDPDPLAALRYSCVHWVDHLCNSSPTASAAYAECLRDRGIVDRFLREKFLYWLESLSLCKSMSKGVVSMKEIQMLVQGQGKATLFTQLVYDAYRFVMYHKQAIESSPLQAYGSALLFSPKQSLVRRLFQHEDPKGIILNPGMSNGWSACLQTLEGHSEVVTSVAFSHDSKRLASASWDRTIKIWDASSGVCLQTLEGHSEAVASVAFSHDLMRLASASWDSTIKIWDASSGTCLQTLEGHYYWTNSVAFSRDSTRLALASWDNTIKIWDGSSGAYLQTLEGHSNIISSITFSHDLTRLASASWDRTIKIWDASSGMCLQTLKGHIDVVTSVALSHNSTQLASASDDRTVKIWDMNSGACLQTLEGHSDIITSVAFSHDSMRLVSASKDSAVKIWDASSGACLQTLNVDEPLLNLSFDATGSCLFAKIGSISISASMSFSTEDVTVPQCPQYLDLGISLDNTWITRNGKNLLWIPPEYRPSCLSVWGDRIGIGVRSGRIVPHAPVTSHPHRSMRLLRRTHNGELSITNDIVDEDAIPPYAILSHTWGAEADEVTFDDLASGSGKTKPGYRKARFCGEQAWRDGLEHFWVDTCCIHKANKAELSHAINSMFRWYRNASRCYVYLADVSSRTPAMDKEESHPPLWELEFRRSRWFTRGWTLQELLAPDVVEFFAHDWERLGDKTLLCQKIHEITGISKAALQGAPLTQFNVEERLSWNVHRHTKLEEDRVYSLLGIFDVYLSPFYGEGASKARDRLTDQIDKRNRCMQDLRDTDPRNDKKRIEETKGGLLTDSYRWILDNASFEQWLNKPQSRLLWIKGDPGKGKTMLLCGIIDELQSSMHRTALLSYFFCQATDSRINSATAVLRGLLYMLVSEQPSLVLHVRKTYDHVGKNLFEDANAWVALTEIFTDVLQDPNLKATYLIIDALDECVIGLPMLLNFVSKQSSASSRIKWIVSSRNWPVIEERLDQVDHKVKLSLELNTESVSAAVSVYIKQKVSQLAQHKKYDEQTKDAVLKYLMTNAHDTFLWVALVCQSLEATSKRHALKKLSSFPSGLDSLYERMMQQVSKSDDAEICKQLLASLALVYQPVTLQELTVLVEQLDDLVDDTESIREVVGLCGSFLTLQEETVYFVHQSAKEFLLANAAGEVFPRGREDVHHTIFARSLQNLSMTLHRDMYSLKALGHLIEDVRQPDPNPLAASRYSCVYWVDHLCDSHPISSVSYADDIQDNGVLDVFLKEKYLYWLETLSLCMSMPKGALSMTKLLALVQGCEKTTLLTELVYDARRFLMYHKGAIERSPLQAYASALLFSPTASLVRKLFQHEEPKWITIKSAMGDGWSACLQTLEGHSRYVNSVAFSHDSTLLASASSDRTVKLWDADSGECLQTLRGHNHSVISVTFSHDSAWLASASHDNTIKIWDTSSGACLQTLKGHSSGVISIWDASSGACLQTLEGHSEWVSSVALSHDSTRLVSASGDNTVKIWDVRNDKYIQTPRDHSNDVYSMTFSHDSTRLASGSKDCTIKIWDASNGACLQMLEGHNNHVTSVAFSHDSAQLASASMDWTVKIWNLSFDPTSSCLYTEIGTIVIRNSEVSTSIGVIAEPQRPTYLGPGLSSDSIWIKHAGNNILWVPSEYRPSCSSVCGTLVGIGAGSGRVWTCRIDL</sequence>
<dbReference type="InterPro" id="IPR015943">
    <property type="entry name" value="WD40/YVTN_repeat-like_dom_sf"/>
</dbReference>
<dbReference type="SUPFAM" id="SSF52540">
    <property type="entry name" value="P-loop containing nucleoside triphosphate hydrolases"/>
    <property type="match status" value="1"/>
</dbReference>